<accession>A0ABU6RJY6</accession>
<keyword evidence="2" id="KW-1185">Reference proteome</keyword>
<evidence type="ECO:0000313" key="1">
    <source>
        <dbReference type="EMBL" id="MED6124043.1"/>
    </source>
</evidence>
<gene>
    <name evidence="1" type="ORF">PIB30_055268</name>
</gene>
<dbReference type="EMBL" id="JASCZI010030637">
    <property type="protein sequence ID" value="MED6124043.1"/>
    <property type="molecule type" value="Genomic_DNA"/>
</dbReference>
<reference evidence="1 2" key="1">
    <citation type="journal article" date="2023" name="Plants (Basel)">
        <title>Bridging the Gap: Combining Genomics and Transcriptomics Approaches to Understand Stylosanthes scabra, an Orphan Legume from the Brazilian Caatinga.</title>
        <authorList>
            <person name="Ferreira-Neto J.R.C."/>
            <person name="da Silva M.D."/>
            <person name="Binneck E."/>
            <person name="de Melo N.F."/>
            <person name="da Silva R.H."/>
            <person name="de Melo A.L.T.M."/>
            <person name="Pandolfi V."/>
            <person name="Bustamante F.O."/>
            <person name="Brasileiro-Vidal A.C."/>
            <person name="Benko-Iseppon A.M."/>
        </authorList>
    </citation>
    <scope>NUCLEOTIDE SEQUENCE [LARGE SCALE GENOMIC DNA]</scope>
    <source>
        <tissue evidence="1">Leaves</tissue>
    </source>
</reference>
<proteinExistence type="predicted"/>
<name>A0ABU6RJY6_9FABA</name>
<protein>
    <submittedName>
        <fullName evidence="1">Uncharacterized protein</fullName>
    </submittedName>
</protein>
<sequence length="133" mass="14958">MRKREVGEVPSLGCQSKLPRVSLTSKQCCAHTSHKLLLISQQIETAPMKTPIYSSHQKGIRTQRRPKAASIRANSVAIQFIATQGAQPAKHLGMSRKLVRMKSSQRRRRDRLEAESASLFLYEKKLGGNQHPQ</sequence>
<organism evidence="1 2">
    <name type="scientific">Stylosanthes scabra</name>
    <dbReference type="NCBI Taxonomy" id="79078"/>
    <lineage>
        <taxon>Eukaryota</taxon>
        <taxon>Viridiplantae</taxon>
        <taxon>Streptophyta</taxon>
        <taxon>Embryophyta</taxon>
        <taxon>Tracheophyta</taxon>
        <taxon>Spermatophyta</taxon>
        <taxon>Magnoliopsida</taxon>
        <taxon>eudicotyledons</taxon>
        <taxon>Gunneridae</taxon>
        <taxon>Pentapetalae</taxon>
        <taxon>rosids</taxon>
        <taxon>fabids</taxon>
        <taxon>Fabales</taxon>
        <taxon>Fabaceae</taxon>
        <taxon>Papilionoideae</taxon>
        <taxon>50 kb inversion clade</taxon>
        <taxon>dalbergioids sensu lato</taxon>
        <taxon>Dalbergieae</taxon>
        <taxon>Pterocarpus clade</taxon>
        <taxon>Stylosanthes</taxon>
    </lineage>
</organism>
<dbReference type="Proteomes" id="UP001341840">
    <property type="component" value="Unassembled WGS sequence"/>
</dbReference>
<evidence type="ECO:0000313" key="2">
    <source>
        <dbReference type="Proteomes" id="UP001341840"/>
    </source>
</evidence>
<comment type="caution">
    <text evidence="1">The sequence shown here is derived from an EMBL/GenBank/DDBJ whole genome shotgun (WGS) entry which is preliminary data.</text>
</comment>